<evidence type="ECO:0000313" key="2">
    <source>
        <dbReference type="EMBL" id="XBL12940.1"/>
    </source>
</evidence>
<gene>
    <name evidence="2" type="ORF">QLS71_011425</name>
</gene>
<evidence type="ECO:0000313" key="3">
    <source>
        <dbReference type="Proteomes" id="UP001224325"/>
    </source>
</evidence>
<dbReference type="KEGG" id="mlil:QLS71_011425"/>
<keyword evidence="1" id="KW-0732">Signal</keyword>
<feature type="signal peptide" evidence="1">
    <location>
        <begin position="1"/>
        <end position="20"/>
    </location>
</feature>
<protein>
    <submittedName>
        <fullName evidence="2">Uncharacterized protein</fullName>
    </submittedName>
</protein>
<dbReference type="RefSeq" id="WP_308993389.1">
    <property type="nucleotide sequence ID" value="NZ_CP155618.1"/>
</dbReference>
<dbReference type="AlphaFoldDB" id="A0AAU7ECT3"/>
<evidence type="ECO:0000256" key="1">
    <source>
        <dbReference type="SAM" id="SignalP"/>
    </source>
</evidence>
<name>A0AAU7ECT3_9FLAO</name>
<sequence>MKQKLILLIFITFFFALNLSCDTNDSSKTKSIAAYKSSLSAWNTLKETHGNSYKYTITSGSVFGFGSNTTITVINGTVTSRIYEAYSIYDDNNNYVGYENRVVFESYTENIKTLNSHDSGAAAVIIDALYDTCLSKYLSVDADSNSITFNVDDNNLIKNCYHIPNGCQDDCTFGIQISSFEWLTIAS</sequence>
<keyword evidence="3" id="KW-1185">Reference proteome</keyword>
<feature type="chain" id="PRO_5043930031" evidence="1">
    <location>
        <begin position="21"/>
        <end position="187"/>
    </location>
</feature>
<organism evidence="2 3">
    <name type="scientific">Mariniflexile litorale</name>
    <dbReference type="NCBI Taxonomy" id="3045158"/>
    <lineage>
        <taxon>Bacteria</taxon>
        <taxon>Pseudomonadati</taxon>
        <taxon>Bacteroidota</taxon>
        <taxon>Flavobacteriia</taxon>
        <taxon>Flavobacteriales</taxon>
        <taxon>Flavobacteriaceae</taxon>
        <taxon>Mariniflexile</taxon>
    </lineage>
</organism>
<accession>A0AAU7ECT3</accession>
<dbReference type="Proteomes" id="UP001224325">
    <property type="component" value="Chromosome"/>
</dbReference>
<dbReference type="EMBL" id="CP155618">
    <property type="protein sequence ID" value="XBL12940.1"/>
    <property type="molecule type" value="Genomic_DNA"/>
</dbReference>
<proteinExistence type="predicted"/>
<reference evidence="2" key="1">
    <citation type="submission" date="2024-04" db="EMBL/GenBank/DDBJ databases">
        <title>Mariniflexile litorale, isolated from the shallow sediments of the Sea of Japan.</title>
        <authorList>
            <person name="Romanenko L."/>
            <person name="Isaeva M."/>
        </authorList>
    </citation>
    <scope>NUCLEOTIDE SEQUENCE [LARGE SCALE GENOMIC DNA]</scope>
    <source>
        <strain evidence="2">KMM 9835</strain>
    </source>
</reference>